<evidence type="ECO:0000313" key="7">
    <source>
        <dbReference type="Proteomes" id="UP000509302"/>
    </source>
</evidence>
<dbReference type="InterPro" id="IPR018060">
    <property type="entry name" value="HTH_AraC"/>
</dbReference>
<feature type="domain" description="HTH araC/xylS-type" evidence="5">
    <location>
        <begin position="269"/>
        <end position="370"/>
    </location>
</feature>
<dbReference type="GO" id="GO:0003700">
    <property type="term" value="F:DNA-binding transcription factor activity"/>
    <property type="evidence" value="ECO:0007669"/>
    <property type="project" value="InterPro"/>
</dbReference>
<dbReference type="SUPFAM" id="SSF46689">
    <property type="entry name" value="Homeodomain-like"/>
    <property type="match status" value="1"/>
</dbReference>
<organism evidence="6 7">
    <name type="scientific">Costertonia aggregata</name>
    <dbReference type="NCBI Taxonomy" id="343403"/>
    <lineage>
        <taxon>Bacteria</taxon>
        <taxon>Pseudomonadati</taxon>
        <taxon>Bacteroidota</taxon>
        <taxon>Flavobacteriia</taxon>
        <taxon>Flavobacteriales</taxon>
        <taxon>Flavobacteriaceae</taxon>
        <taxon>Costertonia</taxon>
    </lineage>
</organism>
<evidence type="ECO:0000259" key="5">
    <source>
        <dbReference type="PROSITE" id="PS01124"/>
    </source>
</evidence>
<feature type="transmembrane region" description="Helical" evidence="4">
    <location>
        <begin position="97"/>
        <end position="117"/>
    </location>
</feature>
<keyword evidence="4" id="KW-1133">Transmembrane helix</keyword>
<dbReference type="AlphaFoldDB" id="A0A7H9AN24"/>
<sequence>MATFTLTDILLLLGIAQGVFLAVTLPIVHQKNTKANTVMAIQLGMASVLLVSKLGMYKAQEVWVFQCFILGESLIFIFGPLGYLYVKRLLLHNAQSFKLGIVHFVPAILYLFYLLYLCHYSETEFKGLYTSGYFNTVFFIAEAMALCSNLYYWFLCIKLIIDFERNQKHQLSFHQVSLSFIKVIVCLIAIILLLWVFIFAGVYFFGYTITYLNYNMIWVGIPILIYCIGYYALRQPEIFRIRLPEEKAGTAMKNRLQKDEITQLKRKLETLMKIDKVYLHNALTLVHLADKLDTSTNNLSWLLNNVYGTTFYDYVNRFRVDAFTEKIKNEEHKRHTLLSLSMEVGFNSKSTFNKAFKSVWKETPSNYIKRLSEQSV</sequence>
<keyword evidence="1" id="KW-0805">Transcription regulation</keyword>
<reference evidence="6 7" key="1">
    <citation type="journal article" date="2006" name="Int. J. Syst. Evol. Microbiol.">
        <title>Costertonia aggregata gen. nov., sp. nov., a mesophilic marine bacterium of the family Flavobacteriaceae, isolated from a mature biofilm.</title>
        <authorList>
            <person name="Kwon K.K."/>
            <person name="Lee Y.K."/>
            <person name="Lee H.K."/>
        </authorList>
    </citation>
    <scope>NUCLEOTIDE SEQUENCE [LARGE SCALE GENOMIC DNA]</scope>
    <source>
        <strain evidence="6 7">KCCM 42265</strain>
    </source>
</reference>
<feature type="transmembrane region" description="Helical" evidence="4">
    <location>
        <begin position="137"/>
        <end position="160"/>
    </location>
</feature>
<dbReference type="Pfam" id="PF12833">
    <property type="entry name" value="HTH_18"/>
    <property type="match status" value="1"/>
</dbReference>
<dbReference type="SMART" id="SM00342">
    <property type="entry name" value="HTH_ARAC"/>
    <property type="match status" value="1"/>
</dbReference>
<dbReference type="InterPro" id="IPR009057">
    <property type="entry name" value="Homeodomain-like_sf"/>
</dbReference>
<evidence type="ECO:0000313" key="6">
    <source>
        <dbReference type="EMBL" id="QLG44859.1"/>
    </source>
</evidence>
<feature type="transmembrane region" description="Helical" evidence="4">
    <location>
        <begin position="40"/>
        <end position="57"/>
    </location>
</feature>
<keyword evidence="3" id="KW-0804">Transcription</keyword>
<keyword evidence="2" id="KW-0238">DNA-binding</keyword>
<name>A0A7H9AN24_9FLAO</name>
<protein>
    <submittedName>
        <fullName evidence="6">Helix-turn-helix transcriptional regulator</fullName>
    </submittedName>
</protein>
<dbReference type="GO" id="GO:0043565">
    <property type="term" value="F:sequence-specific DNA binding"/>
    <property type="evidence" value="ECO:0007669"/>
    <property type="project" value="InterPro"/>
</dbReference>
<proteinExistence type="predicted"/>
<keyword evidence="4" id="KW-0472">Membrane</keyword>
<dbReference type="RefSeq" id="WP_179241149.1">
    <property type="nucleotide sequence ID" value="NZ_CP058595.1"/>
</dbReference>
<feature type="transmembrane region" description="Helical" evidence="4">
    <location>
        <begin position="180"/>
        <end position="205"/>
    </location>
</feature>
<evidence type="ECO:0000256" key="2">
    <source>
        <dbReference type="ARBA" id="ARBA00023125"/>
    </source>
</evidence>
<feature type="transmembrane region" description="Helical" evidence="4">
    <location>
        <begin position="6"/>
        <end position="28"/>
    </location>
</feature>
<gene>
    <name evidence="6" type="ORF">HYG79_05660</name>
</gene>
<keyword evidence="4" id="KW-0812">Transmembrane</keyword>
<dbReference type="PROSITE" id="PS01124">
    <property type="entry name" value="HTH_ARAC_FAMILY_2"/>
    <property type="match status" value="1"/>
</dbReference>
<evidence type="ECO:0000256" key="3">
    <source>
        <dbReference type="ARBA" id="ARBA00023163"/>
    </source>
</evidence>
<dbReference type="PANTHER" id="PTHR43280:SF2">
    <property type="entry name" value="HTH-TYPE TRANSCRIPTIONAL REGULATOR EXSA"/>
    <property type="match status" value="1"/>
</dbReference>
<dbReference type="KEGG" id="cagg:HYG79_05660"/>
<accession>A0A7H9AN24</accession>
<dbReference type="PANTHER" id="PTHR43280">
    <property type="entry name" value="ARAC-FAMILY TRANSCRIPTIONAL REGULATOR"/>
    <property type="match status" value="1"/>
</dbReference>
<feature type="transmembrane region" description="Helical" evidence="4">
    <location>
        <begin position="211"/>
        <end position="233"/>
    </location>
</feature>
<dbReference type="Gene3D" id="1.10.10.60">
    <property type="entry name" value="Homeodomain-like"/>
    <property type="match status" value="2"/>
</dbReference>
<keyword evidence="7" id="KW-1185">Reference proteome</keyword>
<dbReference type="EMBL" id="CP058595">
    <property type="protein sequence ID" value="QLG44859.1"/>
    <property type="molecule type" value="Genomic_DNA"/>
</dbReference>
<feature type="transmembrane region" description="Helical" evidence="4">
    <location>
        <begin position="63"/>
        <end position="85"/>
    </location>
</feature>
<evidence type="ECO:0000256" key="4">
    <source>
        <dbReference type="SAM" id="Phobius"/>
    </source>
</evidence>
<dbReference type="Proteomes" id="UP000509302">
    <property type="component" value="Chromosome"/>
</dbReference>
<evidence type="ECO:0000256" key="1">
    <source>
        <dbReference type="ARBA" id="ARBA00023015"/>
    </source>
</evidence>